<comment type="similarity">
    <text evidence="7">Belongs to the CoREST family.</text>
</comment>
<dbReference type="InterPro" id="IPR001005">
    <property type="entry name" value="SANT/Myb"/>
</dbReference>
<feature type="region of interest" description="Disordered" evidence="9">
    <location>
        <begin position="449"/>
        <end position="484"/>
    </location>
</feature>
<feature type="region of interest" description="Disordered" evidence="9">
    <location>
        <begin position="618"/>
        <end position="637"/>
    </location>
</feature>
<dbReference type="eggNOG" id="KOG1878">
    <property type="taxonomic scope" value="Eukaryota"/>
</dbReference>
<comment type="subcellular location">
    <subcellularLocation>
        <location evidence="1">Nucleus</location>
    </subcellularLocation>
</comment>
<organism evidence="13 14">
    <name type="scientific">Drosophila yakuba</name>
    <name type="common">Fruit fly</name>
    <dbReference type="NCBI Taxonomy" id="7245"/>
    <lineage>
        <taxon>Eukaryota</taxon>
        <taxon>Metazoa</taxon>
        <taxon>Ecdysozoa</taxon>
        <taxon>Arthropoda</taxon>
        <taxon>Hexapoda</taxon>
        <taxon>Insecta</taxon>
        <taxon>Pterygota</taxon>
        <taxon>Neoptera</taxon>
        <taxon>Endopterygota</taxon>
        <taxon>Diptera</taxon>
        <taxon>Brachycera</taxon>
        <taxon>Muscomorpha</taxon>
        <taxon>Ephydroidea</taxon>
        <taxon>Drosophilidae</taxon>
        <taxon>Drosophila</taxon>
        <taxon>Sophophora</taxon>
    </lineage>
</organism>
<feature type="compositionally biased region" description="Polar residues" evidence="9">
    <location>
        <begin position="21"/>
        <end position="32"/>
    </location>
</feature>
<gene>
    <name evidence="13" type="primary">Dyak\GE15848</name>
    <name evidence="13" type="ORF">Dyak_GE15848</name>
</gene>
<evidence type="ECO:0000256" key="1">
    <source>
        <dbReference type="ARBA" id="ARBA00004123"/>
    </source>
</evidence>
<proteinExistence type="inferred from homology"/>
<feature type="domain" description="SANT" evidence="11">
    <location>
        <begin position="556"/>
        <end position="607"/>
    </location>
</feature>
<feature type="compositionally biased region" description="Low complexity" evidence="9">
    <location>
        <begin position="707"/>
        <end position="742"/>
    </location>
</feature>
<evidence type="ECO:0000256" key="5">
    <source>
        <dbReference type="ARBA" id="ARBA00023163"/>
    </source>
</evidence>
<dbReference type="OrthoDB" id="10064338at2759"/>
<feature type="compositionally biased region" description="Low complexity" evidence="9">
    <location>
        <begin position="333"/>
        <end position="363"/>
    </location>
</feature>
<reference evidence="13 14" key="3">
    <citation type="journal article" date="2007" name="PLoS Biol.">
        <title>Principles of genome evolution in the Drosophila melanogaster species group.</title>
        <authorList>
            <person name="Ranz J.M."/>
            <person name="Maurin D."/>
            <person name="Chan Y.S."/>
            <person name="von Grotthuss M."/>
            <person name="Hillier L.W."/>
            <person name="Roote J."/>
            <person name="Ashburner M."/>
            <person name="Bergman C.M."/>
        </authorList>
    </citation>
    <scope>NUCLEOTIDE SEQUENCE [LARGE SCALE GENOMIC DNA]</scope>
    <source>
        <strain evidence="13">Tai18E2</strain>
        <strain evidence="14">Tai18E2 / Tucson 14021-0261.01</strain>
    </source>
</reference>
<dbReference type="FunFam" id="1.10.10.60:FF:000033">
    <property type="entry name" value="REST corepressor 3"/>
    <property type="match status" value="1"/>
</dbReference>
<dbReference type="PROSITE" id="PS51156">
    <property type="entry name" value="ELM2"/>
    <property type="match status" value="1"/>
</dbReference>
<evidence type="ECO:0000313" key="13">
    <source>
        <dbReference type="EMBL" id="KRK06581.1"/>
    </source>
</evidence>
<feature type="compositionally biased region" description="Low complexity" evidence="9">
    <location>
        <begin position="801"/>
        <end position="815"/>
    </location>
</feature>
<dbReference type="Gene3D" id="1.20.58.1880">
    <property type="match status" value="1"/>
</dbReference>
<feature type="region of interest" description="Disordered" evidence="9">
    <location>
        <begin position="647"/>
        <end position="689"/>
    </location>
</feature>
<feature type="region of interest" description="Disordered" evidence="9">
    <location>
        <begin position="244"/>
        <end position="364"/>
    </location>
</feature>
<dbReference type="InterPro" id="IPR000949">
    <property type="entry name" value="ELM2_dom"/>
</dbReference>
<keyword evidence="4 8" id="KW-0175">Coiled coil</keyword>
<evidence type="ECO:0000313" key="14">
    <source>
        <dbReference type="Proteomes" id="UP000002282"/>
    </source>
</evidence>
<feature type="compositionally biased region" description="Low complexity" evidence="9">
    <location>
        <begin position="766"/>
        <end position="784"/>
    </location>
</feature>
<dbReference type="InterPro" id="IPR017884">
    <property type="entry name" value="SANT_dom"/>
</dbReference>
<feature type="region of interest" description="Disordered" evidence="9">
    <location>
        <begin position="1"/>
        <end position="90"/>
    </location>
</feature>
<dbReference type="Gene3D" id="4.10.1240.50">
    <property type="match status" value="1"/>
</dbReference>
<dbReference type="EMBL" id="CM000162">
    <property type="protein sequence ID" value="KRK06578.1"/>
    <property type="molecule type" value="Genomic_DNA"/>
</dbReference>
<evidence type="ECO:0000256" key="6">
    <source>
        <dbReference type="ARBA" id="ARBA00023242"/>
    </source>
</evidence>
<feature type="domain" description="ELM2" evidence="10">
    <location>
        <begin position="90"/>
        <end position="175"/>
    </location>
</feature>
<reference evidence="13 14" key="2">
    <citation type="journal article" date="2007" name="Nature">
        <title>Evolution of genes and genomes on the Drosophila phylogeny.</title>
        <authorList>
            <consortium name="Drosophila 12 Genomes Consortium"/>
            <person name="Clark A.G."/>
            <person name="Eisen M.B."/>
            <person name="Smith D.R."/>
            <person name="Bergman C.M."/>
            <person name="Oliver B."/>
            <person name="Markow T.A."/>
            <person name="Kaufman T.C."/>
            <person name="Kellis M."/>
            <person name="Gelbart W."/>
            <person name="Iyer V.N."/>
            <person name="Pollard D.A."/>
            <person name="Sackton T.B."/>
            <person name="Larracuente A.M."/>
            <person name="Singh N.D."/>
            <person name="Abad J.P."/>
            <person name="Abt D.N."/>
            <person name="Adryan B."/>
            <person name="Aguade M."/>
            <person name="Akashi H."/>
            <person name="Anderson W.W."/>
            <person name="Aquadro C.F."/>
            <person name="Ardell D.H."/>
            <person name="Arguello R."/>
            <person name="Artieri C.G."/>
            <person name="Barbash D.A."/>
            <person name="Barker D."/>
            <person name="Barsanti P."/>
            <person name="Batterham P."/>
            <person name="Batzoglou S."/>
            <person name="Begun D."/>
            <person name="Bhutkar A."/>
            <person name="Blanco E."/>
            <person name="Bosak S.A."/>
            <person name="Bradley R.K."/>
            <person name="Brand A.D."/>
            <person name="Brent M.R."/>
            <person name="Brooks A.N."/>
            <person name="Brown R.H."/>
            <person name="Butlin R.K."/>
            <person name="Caggese C."/>
            <person name="Calvi B.R."/>
            <person name="Bernardo de Carvalho A."/>
            <person name="Caspi A."/>
            <person name="Castrezana S."/>
            <person name="Celniker S.E."/>
            <person name="Chang J.L."/>
            <person name="Chapple C."/>
            <person name="Chatterji S."/>
            <person name="Chinwalla A."/>
            <person name="Civetta A."/>
            <person name="Clifton S.W."/>
            <person name="Comeron J.M."/>
            <person name="Costello J.C."/>
            <person name="Coyne J.A."/>
            <person name="Daub J."/>
            <person name="David R.G."/>
            <person name="Delcher A.L."/>
            <person name="Delehaunty K."/>
            <person name="Do C.B."/>
            <person name="Ebling H."/>
            <person name="Edwards K."/>
            <person name="Eickbush T."/>
            <person name="Evans J.D."/>
            <person name="Filipski A."/>
            <person name="Findeiss S."/>
            <person name="Freyhult E."/>
            <person name="Fulton L."/>
            <person name="Fulton R."/>
            <person name="Garcia A.C."/>
            <person name="Gardiner A."/>
            <person name="Garfield D.A."/>
            <person name="Garvin B.E."/>
            <person name="Gibson G."/>
            <person name="Gilbert D."/>
            <person name="Gnerre S."/>
            <person name="Godfrey J."/>
            <person name="Good R."/>
            <person name="Gotea V."/>
            <person name="Gravely B."/>
            <person name="Greenberg A.J."/>
            <person name="Griffiths-Jones S."/>
            <person name="Gross S."/>
            <person name="Guigo R."/>
            <person name="Gustafson E.A."/>
            <person name="Haerty W."/>
            <person name="Hahn M.W."/>
            <person name="Halligan D.L."/>
            <person name="Halpern A.L."/>
            <person name="Halter G.M."/>
            <person name="Han M.V."/>
            <person name="Heger A."/>
            <person name="Hillier L."/>
            <person name="Hinrichs A.S."/>
            <person name="Holmes I."/>
            <person name="Hoskins R.A."/>
            <person name="Hubisz M.J."/>
            <person name="Hultmark D."/>
            <person name="Huntley M.A."/>
            <person name="Jaffe D.B."/>
            <person name="Jagadeeshan S."/>
            <person name="Jeck W.R."/>
            <person name="Johnson J."/>
            <person name="Jones C.D."/>
            <person name="Jordan W.C."/>
            <person name="Karpen G.H."/>
            <person name="Kataoka E."/>
            <person name="Keightley P.D."/>
            <person name="Kheradpour P."/>
            <person name="Kirkness E.F."/>
            <person name="Koerich L.B."/>
            <person name="Kristiansen K."/>
            <person name="Kudrna D."/>
            <person name="Kulathinal R.J."/>
            <person name="Kumar S."/>
            <person name="Kwok R."/>
            <person name="Lander E."/>
            <person name="Langley C.H."/>
            <person name="Lapoint R."/>
            <person name="Lazzaro B.P."/>
            <person name="Lee S.J."/>
            <person name="Levesque L."/>
            <person name="Li R."/>
            <person name="Lin C.F."/>
            <person name="Lin M.F."/>
            <person name="Lindblad-Toh K."/>
            <person name="Llopart A."/>
            <person name="Long M."/>
            <person name="Low L."/>
            <person name="Lozovsky E."/>
            <person name="Lu J."/>
            <person name="Luo M."/>
            <person name="Machado C.A."/>
            <person name="Makalowski W."/>
            <person name="Marzo M."/>
            <person name="Matsuda M."/>
            <person name="Matzkin L."/>
            <person name="McAllister B."/>
            <person name="McBride C.S."/>
            <person name="McKernan B."/>
            <person name="McKernan K."/>
            <person name="Mendez-Lago M."/>
            <person name="Minx P."/>
            <person name="Mollenhauer M.U."/>
            <person name="Montooth K."/>
            <person name="Mount S.M."/>
            <person name="Mu X."/>
            <person name="Myers E."/>
            <person name="Negre B."/>
            <person name="Newfeld S."/>
            <person name="Nielsen R."/>
            <person name="Noor M.A."/>
            <person name="O'Grady P."/>
            <person name="Pachter L."/>
            <person name="Papaceit M."/>
            <person name="Parisi M.J."/>
            <person name="Parisi M."/>
            <person name="Parts L."/>
            <person name="Pedersen J.S."/>
            <person name="Pesole G."/>
            <person name="Phillippy A.M."/>
            <person name="Ponting C.P."/>
            <person name="Pop M."/>
            <person name="Porcelli D."/>
            <person name="Powell J.R."/>
            <person name="Prohaska S."/>
            <person name="Pruitt K."/>
            <person name="Puig M."/>
            <person name="Quesneville H."/>
            <person name="Ram K.R."/>
            <person name="Rand D."/>
            <person name="Rasmussen M.D."/>
            <person name="Reed L.K."/>
            <person name="Reenan R."/>
            <person name="Reily A."/>
            <person name="Remington K.A."/>
            <person name="Rieger T.T."/>
            <person name="Ritchie M.G."/>
            <person name="Robin C."/>
            <person name="Rogers Y.H."/>
            <person name="Rohde C."/>
            <person name="Rozas J."/>
            <person name="Rubenfield M.J."/>
            <person name="Ruiz A."/>
            <person name="Russo S."/>
            <person name="Salzberg S.L."/>
            <person name="Sanchez-Gracia A."/>
            <person name="Saranga D.J."/>
            <person name="Sato H."/>
            <person name="Schaeffer S.W."/>
            <person name="Schatz M.C."/>
            <person name="Schlenke T."/>
            <person name="Schwartz R."/>
            <person name="Segarra C."/>
            <person name="Singh R.S."/>
            <person name="Sirot L."/>
            <person name="Sirota M."/>
            <person name="Sisneros N.B."/>
            <person name="Smith C.D."/>
            <person name="Smith T.F."/>
            <person name="Spieth J."/>
            <person name="Stage D.E."/>
            <person name="Stark A."/>
            <person name="Stephan W."/>
            <person name="Strausberg R.L."/>
            <person name="Strempel S."/>
            <person name="Sturgill D."/>
            <person name="Sutton G."/>
            <person name="Sutton G.G."/>
            <person name="Tao W."/>
            <person name="Teichmann S."/>
            <person name="Tobari Y.N."/>
            <person name="Tomimura Y."/>
            <person name="Tsolas J.M."/>
            <person name="Valente V.L."/>
            <person name="Venter E."/>
            <person name="Venter J.C."/>
            <person name="Vicario S."/>
            <person name="Vieira F.G."/>
            <person name="Vilella A.J."/>
            <person name="Villasante A."/>
            <person name="Walenz B."/>
            <person name="Wang J."/>
            <person name="Wasserman M."/>
            <person name="Watts T."/>
            <person name="Wilson D."/>
            <person name="Wilson R.K."/>
            <person name="Wing R.A."/>
            <person name="Wolfner M.F."/>
            <person name="Wong A."/>
            <person name="Wong G.K."/>
            <person name="Wu C.I."/>
            <person name="Wu G."/>
            <person name="Yamamoto D."/>
            <person name="Yang H.P."/>
            <person name="Yang S.P."/>
            <person name="Yorke J.A."/>
            <person name="Yoshida K."/>
            <person name="Zdobnov E."/>
            <person name="Zhang P."/>
            <person name="Zhang Y."/>
            <person name="Zimin A.V."/>
            <person name="Baldwin J."/>
            <person name="Abdouelleil A."/>
            <person name="Abdulkadir J."/>
            <person name="Abebe A."/>
            <person name="Abera B."/>
            <person name="Abreu J."/>
            <person name="Acer S.C."/>
            <person name="Aftuck L."/>
            <person name="Alexander A."/>
            <person name="An P."/>
            <person name="Anderson E."/>
            <person name="Anderson S."/>
            <person name="Arachi H."/>
            <person name="Azer M."/>
            <person name="Bachantsang P."/>
            <person name="Barry A."/>
            <person name="Bayul T."/>
            <person name="Berlin A."/>
            <person name="Bessette D."/>
            <person name="Bloom T."/>
            <person name="Blye J."/>
            <person name="Boguslavskiy L."/>
            <person name="Bonnet C."/>
            <person name="Boukhgalter B."/>
            <person name="Bourzgui I."/>
            <person name="Brown A."/>
            <person name="Cahill P."/>
            <person name="Channer S."/>
            <person name="Cheshatsang Y."/>
            <person name="Chuda L."/>
            <person name="Citroen M."/>
            <person name="Collymore A."/>
            <person name="Cooke P."/>
            <person name="Costello M."/>
            <person name="D'Aco K."/>
            <person name="Daza R."/>
            <person name="De Haan G."/>
            <person name="DeGray S."/>
            <person name="DeMaso C."/>
            <person name="Dhargay N."/>
            <person name="Dooley K."/>
            <person name="Dooley E."/>
            <person name="Doricent M."/>
            <person name="Dorje P."/>
            <person name="Dorjee K."/>
            <person name="Dupes A."/>
            <person name="Elong R."/>
            <person name="Falk J."/>
            <person name="Farina A."/>
            <person name="Faro S."/>
            <person name="Ferguson D."/>
            <person name="Fisher S."/>
            <person name="Foley C.D."/>
            <person name="Franke A."/>
            <person name="Friedrich D."/>
            <person name="Gadbois L."/>
            <person name="Gearin G."/>
            <person name="Gearin C.R."/>
            <person name="Giannoukos G."/>
            <person name="Goode T."/>
            <person name="Graham J."/>
            <person name="Grandbois E."/>
            <person name="Grewal S."/>
            <person name="Gyaltsen K."/>
            <person name="Hafez N."/>
            <person name="Hagos B."/>
            <person name="Hall J."/>
            <person name="Henson C."/>
            <person name="Hollinger A."/>
            <person name="Honan T."/>
            <person name="Huard M.D."/>
            <person name="Hughes L."/>
            <person name="Hurhula B."/>
            <person name="Husby M.E."/>
            <person name="Kamat A."/>
            <person name="Kanga B."/>
            <person name="Kashin S."/>
            <person name="Khazanovich D."/>
            <person name="Kisner P."/>
            <person name="Lance K."/>
            <person name="Lara M."/>
            <person name="Lee W."/>
            <person name="Lennon N."/>
            <person name="Letendre F."/>
            <person name="LeVine R."/>
            <person name="Lipovsky A."/>
            <person name="Liu X."/>
            <person name="Liu J."/>
            <person name="Liu S."/>
            <person name="Lokyitsang T."/>
            <person name="Lokyitsang Y."/>
            <person name="Lubonja R."/>
            <person name="Lui A."/>
            <person name="MacDonald P."/>
            <person name="Magnisalis V."/>
            <person name="Maru K."/>
            <person name="Matthews C."/>
            <person name="McCusker W."/>
            <person name="McDonough S."/>
            <person name="Mehta T."/>
            <person name="Meldrim J."/>
            <person name="Meneus L."/>
            <person name="Mihai O."/>
            <person name="Mihalev A."/>
            <person name="Mihova T."/>
            <person name="Mittelman R."/>
            <person name="Mlenga V."/>
            <person name="Montmayeur A."/>
            <person name="Mulrain L."/>
            <person name="Navidi A."/>
            <person name="Naylor J."/>
            <person name="Negash T."/>
            <person name="Nguyen T."/>
            <person name="Nguyen N."/>
            <person name="Nicol R."/>
            <person name="Norbu C."/>
            <person name="Norbu N."/>
            <person name="Novod N."/>
            <person name="O'Neill B."/>
            <person name="Osman S."/>
            <person name="Markiewicz E."/>
            <person name="Oyono O.L."/>
            <person name="Patti C."/>
            <person name="Phunkhang P."/>
            <person name="Pierre F."/>
            <person name="Priest M."/>
            <person name="Raghuraman S."/>
            <person name="Rege F."/>
            <person name="Reyes R."/>
            <person name="Rise C."/>
            <person name="Rogov P."/>
            <person name="Ross K."/>
            <person name="Ryan E."/>
            <person name="Settipalli S."/>
            <person name="Shea T."/>
            <person name="Sherpa N."/>
            <person name="Shi L."/>
            <person name="Shih D."/>
            <person name="Sparrow T."/>
            <person name="Spaulding J."/>
            <person name="Stalker J."/>
            <person name="Stange-Thomann N."/>
            <person name="Stavropoulos S."/>
            <person name="Stone C."/>
            <person name="Strader C."/>
            <person name="Tesfaye S."/>
            <person name="Thomson T."/>
            <person name="Thoulutsang Y."/>
            <person name="Thoulutsang D."/>
            <person name="Topham K."/>
            <person name="Topping I."/>
            <person name="Tsamla T."/>
            <person name="Vassiliev H."/>
            <person name="Vo A."/>
            <person name="Wangchuk T."/>
            <person name="Wangdi T."/>
            <person name="Weiand M."/>
            <person name="Wilkinson J."/>
            <person name="Wilson A."/>
            <person name="Yadav S."/>
            <person name="Young G."/>
            <person name="Yu Q."/>
            <person name="Zembek L."/>
            <person name="Zhong D."/>
            <person name="Zimmer A."/>
            <person name="Zwirko Z."/>
            <person name="Jaffe D.B."/>
            <person name="Alvarez P."/>
            <person name="Brockman W."/>
            <person name="Butler J."/>
            <person name="Chin C."/>
            <person name="Gnerre S."/>
            <person name="Grabherr M."/>
            <person name="Kleber M."/>
            <person name="Mauceli E."/>
            <person name="MacCallum I."/>
        </authorList>
    </citation>
    <scope>NUCLEOTIDE SEQUENCE [LARGE SCALE GENOMIC DNA]</scope>
    <source>
        <strain evidence="13">Tai18E2</strain>
        <strain evidence="14">Tai18E2 / Tucson 14021-0261.01</strain>
    </source>
</reference>
<dbReference type="Proteomes" id="UP000002282">
    <property type="component" value="Chromosome X"/>
</dbReference>
<keyword evidence="2" id="KW-0678">Repressor</keyword>
<dbReference type="Pfam" id="PF01448">
    <property type="entry name" value="ELM2"/>
    <property type="match status" value="1"/>
</dbReference>
<accession>A0A0R1EBK7</accession>
<name>A0A0R1EBK7_DROYA</name>
<dbReference type="SMR" id="A0A0R1EBK7"/>
<evidence type="ECO:0000256" key="7">
    <source>
        <dbReference type="ARBA" id="ARBA00038011"/>
    </source>
</evidence>
<evidence type="ECO:0000256" key="9">
    <source>
        <dbReference type="SAM" id="MobiDB-lite"/>
    </source>
</evidence>
<dbReference type="SUPFAM" id="SSF46689">
    <property type="entry name" value="Homeodomain-like"/>
    <property type="match status" value="2"/>
</dbReference>
<reference evidence="13" key="4">
    <citation type="submission" date="2015-11" db="EMBL/GenBank/DDBJ databases">
        <authorList>
            <consortium name="FlyBase"/>
        </authorList>
    </citation>
    <scope>NUCLEOTIDE SEQUENCE</scope>
    <source>
        <strain evidence="13">Tai18E2</strain>
    </source>
</reference>
<evidence type="ECO:0000256" key="8">
    <source>
        <dbReference type="SAM" id="Coils"/>
    </source>
</evidence>
<dbReference type="InterPro" id="IPR009057">
    <property type="entry name" value="Homeodomain-like_sf"/>
</dbReference>
<dbReference type="eggNOG" id="KOG1194">
    <property type="taxonomic scope" value="Eukaryota"/>
</dbReference>
<feature type="coiled-coil region" evidence="8">
    <location>
        <begin position="512"/>
        <end position="539"/>
    </location>
</feature>
<feature type="compositionally biased region" description="Low complexity" evidence="9">
    <location>
        <begin position="268"/>
        <end position="325"/>
    </location>
</feature>
<dbReference type="GO" id="GO:0006357">
    <property type="term" value="P:regulation of transcription by RNA polymerase II"/>
    <property type="evidence" value="ECO:0007669"/>
    <property type="project" value="TreeGrafter"/>
</dbReference>
<dbReference type="GO" id="GO:0003714">
    <property type="term" value="F:transcription corepressor activity"/>
    <property type="evidence" value="ECO:0007669"/>
    <property type="project" value="TreeGrafter"/>
</dbReference>
<dbReference type="Pfam" id="PF00249">
    <property type="entry name" value="Myb_DNA-binding"/>
    <property type="match status" value="1"/>
</dbReference>
<protein>
    <submittedName>
        <fullName evidence="12">Uncharacterized protein, isoform B</fullName>
    </submittedName>
    <submittedName>
        <fullName evidence="13">Uncharacterized protein, isoform E</fullName>
    </submittedName>
</protein>
<dbReference type="GO" id="GO:0000118">
    <property type="term" value="C:histone deacetylase complex"/>
    <property type="evidence" value="ECO:0007669"/>
    <property type="project" value="TreeGrafter"/>
</dbReference>
<dbReference type="GO" id="GO:0005667">
    <property type="term" value="C:transcription regulator complex"/>
    <property type="evidence" value="ECO:0007669"/>
    <property type="project" value="TreeGrafter"/>
</dbReference>
<feature type="domain" description="SANT" evidence="11">
    <location>
        <begin position="176"/>
        <end position="227"/>
    </location>
</feature>
<dbReference type="PANTHER" id="PTHR16089:SF28">
    <property type="entry name" value="REST COREPRESSOR"/>
    <property type="match status" value="1"/>
</dbReference>
<evidence type="ECO:0000256" key="2">
    <source>
        <dbReference type="ARBA" id="ARBA00022491"/>
    </source>
</evidence>
<dbReference type="SMART" id="SM00717">
    <property type="entry name" value="SANT"/>
    <property type="match status" value="2"/>
</dbReference>
<evidence type="ECO:0000313" key="12">
    <source>
        <dbReference type="EMBL" id="KRK06578.1"/>
    </source>
</evidence>
<dbReference type="PANTHER" id="PTHR16089">
    <property type="entry name" value="REST COREPRESSOR COREST PROTEIN-RELATED"/>
    <property type="match status" value="1"/>
</dbReference>
<reference evidence="13" key="1">
    <citation type="submission" date="2006-01" db="EMBL/GenBank/DDBJ databases">
        <title>The Genome of Drosophila yakuba.</title>
        <authorList>
            <consortium name="The Drosophila yakuba Sequencing Consortium"/>
        </authorList>
    </citation>
    <scope>NUCLEOTIDE SEQUENCE</scope>
    <source>
        <strain evidence="13">Tai18E2</strain>
    </source>
</reference>
<evidence type="ECO:0000256" key="3">
    <source>
        <dbReference type="ARBA" id="ARBA00023015"/>
    </source>
</evidence>
<keyword evidence="3" id="KW-0805">Transcription regulation</keyword>
<feature type="compositionally biased region" description="Low complexity" evidence="9">
    <location>
        <begin position="33"/>
        <end position="53"/>
    </location>
</feature>
<feature type="region of interest" description="Disordered" evidence="9">
    <location>
        <begin position="706"/>
        <end position="854"/>
    </location>
</feature>
<keyword evidence="6" id="KW-0539">Nucleus</keyword>
<dbReference type="InterPro" id="IPR049048">
    <property type="entry name" value="REST_helical"/>
</dbReference>
<dbReference type="EMBL" id="CM000162">
    <property type="protein sequence ID" value="KRK06581.1"/>
    <property type="molecule type" value="Genomic_DNA"/>
</dbReference>
<feature type="compositionally biased region" description="Gly residues" evidence="9">
    <location>
        <begin position="839"/>
        <end position="854"/>
    </location>
</feature>
<evidence type="ECO:0000259" key="10">
    <source>
        <dbReference type="PROSITE" id="PS51156"/>
    </source>
</evidence>
<dbReference type="PROSITE" id="PS51293">
    <property type="entry name" value="SANT"/>
    <property type="match status" value="2"/>
</dbReference>
<dbReference type="Gene3D" id="1.10.10.60">
    <property type="entry name" value="Homeodomain-like"/>
    <property type="match status" value="1"/>
</dbReference>
<dbReference type="CDD" id="cd00167">
    <property type="entry name" value="SANT"/>
    <property type="match status" value="1"/>
</dbReference>
<dbReference type="FunFam" id="4.10.1240.50:FF:000002">
    <property type="entry name" value="REST corepressor isoform X1"/>
    <property type="match status" value="1"/>
</dbReference>
<dbReference type="InterPro" id="IPR051066">
    <property type="entry name" value="Trans_reg/Corepressor"/>
</dbReference>
<keyword evidence="5" id="KW-0804">Transcription</keyword>
<dbReference type="AlphaFoldDB" id="A0A0R1EBK7"/>
<dbReference type="Pfam" id="PF20878">
    <property type="entry name" value="REST_helical"/>
    <property type="match status" value="1"/>
</dbReference>
<dbReference type="SMART" id="SM01189">
    <property type="entry name" value="ELM2"/>
    <property type="match status" value="1"/>
</dbReference>
<sequence>MVLAERNTTDVVRNGRRSRGPSPNTHTTGGVTNSASLVGSGNNSGNTGNANANEKTTTAVPGAGTPESSDDDNSTKRNGKSKAKQSEYEEKIRVGRDYQAVCPPLVPEVERRPEQMNERALLVWSPTKEIPDLKLEEYISVAKEKYGYNGEQALGMLFWHKHDLERAVMDLANFTPFPDEWTIEDKVLFEQAFQFHGKSFHRIRQMLPDKSIASLVKYYYSWKKTRHRSSAMDRQEKTIKAVVKDGSENGSEVGSNEESDNDDKKGHGTNSTTNVTDATTTSTNNNNNNTTTTTTTTNNNNSTNTSPANTTANTISSNHSNSNNSSGGGSVSGGNINNTSNSNNNGEENNQGGGSNSSNTSNNDMDAEQLSLFAGNAQGDELLGLGLTGDAAIGTNGSNNNGEMGGDPGLLRRLVVGGFCKICNVVCHVLHESPLGRMCKSCHTHWRRTGNRRPISGPESNAPRRSTHNCAATADRSKRKPPKGMYINHDDLTALASCKTPSVYLAERDRKITALMAEIQKNRQMMEQLDKECDSINVEDVVSKTAAANTEPAQPRISARWLPDEIQVALLAIREYGKNFPMIAKLVTTKTEAHVRTFYLNNRRRYNLDQIVKEYEAGKSEESGAEEQSEPAVDAAAAAVATATASAPSAADAASATSATADRKQSTETSNNGVEASPESLPKKEDPKKPELGVAALKTGVAEATDATPTVATSGSSSTATGGAVAATTASKPSSSATITITDESDTATNSSSDVVATGPAAATGSSPLSNASPAPAPKSQASSGEELAAQKSNPASGIVATGAATGGSPTANSASKRDGSALPVAEQPPVKKIALSSSGGGGGVGGGAEFLAK</sequence>
<evidence type="ECO:0000256" key="4">
    <source>
        <dbReference type="ARBA" id="ARBA00023054"/>
    </source>
</evidence>
<keyword evidence="14" id="KW-1185">Reference proteome</keyword>
<evidence type="ECO:0000259" key="11">
    <source>
        <dbReference type="PROSITE" id="PS51293"/>
    </source>
</evidence>
<feature type="compositionally biased region" description="Low complexity" evidence="9">
    <location>
        <begin position="647"/>
        <end position="660"/>
    </location>
</feature>